<organism evidence="2 3">
    <name type="scientific">Companilactobacillus keshanensis</name>
    <dbReference type="NCBI Taxonomy" id="2486003"/>
    <lineage>
        <taxon>Bacteria</taxon>
        <taxon>Bacillati</taxon>
        <taxon>Bacillota</taxon>
        <taxon>Bacilli</taxon>
        <taxon>Lactobacillales</taxon>
        <taxon>Lactobacillaceae</taxon>
        <taxon>Companilactobacillus</taxon>
    </lineage>
</organism>
<keyword evidence="3" id="KW-1185">Reference proteome</keyword>
<evidence type="ECO:0000313" key="3">
    <source>
        <dbReference type="Proteomes" id="UP001597251"/>
    </source>
</evidence>
<reference evidence="3" key="1">
    <citation type="journal article" date="2019" name="Int. J. Syst. Evol. Microbiol.">
        <title>The Global Catalogue of Microorganisms (GCM) 10K type strain sequencing project: providing services to taxonomists for standard genome sequencing and annotation.</title>
        <authorList>
            <consortium name="The Broad Institute Genomics Platform"/>
            <consortium name="The Broad Institute Genome Sequencing Center for Infectious Disease"/>
            <person name="Wu L."/>
            <person name="Ma J."/>
        </authorList>
    </citation>
    <scope>NUCLEOTIDE SEQUENCE [LARGE SCALE GENOMIC DNA]</scope>
    <source>
        <strain evidence="3">CCM 8936</strain>
    </source>
</reference>
<dbReference type="Proteomes" id="UP001597251">
    <property type="component" value="Unassembled WGS sequence"/>
</dbReference>
<keyword evidence="1" id="KW-0378">Hydrolase</keyword>
<dbReference type="EMBL" id="JBHTOI010000046">
    <property type="protein sequence ID" value="MFD1418871.1"/>
    <property type="molecule type" value="Genomic_DNA"/>
</dbReference>
<proteinExistence type="predicted"/>
<dbReference type="Gene3D" id="3.75.10.10">
    <property type="entry name" value="L-arginine/glycine Amidinotransferase, Chain A"/>
    <property type="match status" value="1"/>
</dbReference>
<gene>
    <name evidence="2" type="ORF">ACFQ42_08955</name>
</gene>
<dbReference type="SUPFAM" id="SSF55909">
    <property type="entry name" value="Pentein"/>
    <property type="match status" value="1"/>
</dbReference>
<sequence>MPDPKDTYYQPFKKSLLNFNKNLQMKSSSTDNFYTLSHNHPNLQTKNFNYPDIWIRDVAPVITTKMVKFKYSPSYLKKSDSSYLNRQFTRFLKGKYHYIKSDLIVDGGNIQWNGKETIIATNQIFKDNPDWSHTEVIQELEDKLNISKVIIISKEPGDVLGHSDGMVKFIAPNKLLISDFSYEPGLLQKLKKEIITKDPQIKFITVPSSYTAKGQYDKHIASAKGLYINMLETKDNIYFPQYGLKNDTKAMRIVKKNTNKKIIPIRIGKLATTGGSIHCLTWEVPSRFLIKK</sequence>
<dbReference type="InterPro" id="IPR007466">
    <property type="entry name" value="Peptidyl-Arg-deiminase_porph"/>
</dbReference>
<evidence type="ECO:0000313" key="2">
    <source>
        <dbReference type="EMBL" id="MFD1418871.1"/>
    </source>
</evidence>
<dbReference type="PANTHER" id="PTHR31377">
    <property type="entry name" value="AGMATINE DEIMINASE-RELATED"/>
    <property type="match status" value="1"/>
</dbReference>
<evidence type="ECO:0000256" key="1">
    <source>
        <dbReference type="ARBA" id="ARBA00022801"/>
    </source>
</evidence>
<dbReference type="Pfam" id="PF04371">
    <property type="entry name" value="PAD_porph"/>
    <property type="match status" value="1"/>
</dbReference>
<accession>A0ABW4BUH8</accession>
<dbReference type="RefSeq" id="WP_125676450.1">
    <property type="nucleotide sequence ID" value="NZ_JBHTOI010000046.1"/>
</dbReference>
<name>A0ABW4BUH8_9LACO</name>
<comment type="caution">
    <text evidence="2">The sequence shown here is derived from an EMBL/GenBank/DDBJ whole genome shotgun (WGS) entry which is preliminary data.</text>
</comment>
<protein>
    <submittedName>
        <fullName evidence="2">Agmatine deiminase family protein</fullName>
    </submittedName>
</protein>
<dbReference type="PANTHER" id="PTHR31377:SF0">
    <property type="entry name" value="AGMATINE DEIMINASE-RELATED"/>
    <property type="match status" value="1"/>
</dbReference>